<dbReference type="CDD" id="cd07247">
    <property type="entry name" value="SgaA_N_like"/>
    <property type="match status" value="1"/>
</dbReference>
<organism evidence="3 5">
    <name type="scientific">Plasmodiophora brassicae</name>
    <name type="common">Clubroot disease agent</name>
    <dbReference type="NCBI Taxonomy" id="37360"/>
    <lineage>
        <taxon>Eukaryota</taxon>
        <taxon>Sar</taxon>
        <taxon>Rhizaria</taxon>
        <taxon>Endomyxa</taxon>
        <taxon>Phytomyxea</taxon>
        <taxon>Plasmodiophorida</taxon>
        <taxon>Plasmodiophoridae</taxon>
        <taxon>Plasmodiophora</taxon>
    </lineage>
</organism>
<dbReference type="PROSITE" id="PS51819">
    <property type="entry name" value="VOC"/>
    <property type="match status" value="1"/>
</dbReference>
<dbReference type="Proteomes" id="UP000039324">
    <property type="component" value="Unassembled WGS sequence"/>
</dbReference>
<feature type="domain" description="VOC" evidence="2">
    <location>
        <begin position="178"/>
        <end position="298"/>
    </location>
</feature>
<dbReference type="InterPro" id="IPR023393">
    <property type="entry name" value="START-like_dom_sf"/>
</dbReference>
<keyword evidence="5" id="KW-1185">Reference proteome</keyword>
<dbReference type="Gene3D" id="3.30.530.20">
    <property type="match status" value="1"/>
</dbReference>
<dbReference type="InterPro" id="IPR029068">
    <property type="entry name" value="Glyas_Bleomycin-R_OHBP_Dase"/>
</dbReference>
<dbReference type="InterPro" id="IPR052164">
    <property type="entry name" value="Anthracycline_SecMetBiosynth"/>
</dbReference>
<comment type="similarity">
    <text evidence="1">Belongs to the AHA1 family.</text>
</comment>
<dbReference type="InterPro" id="IPR013538">
    <property type="entry name" value="ASHA1/2-like_C"/>
</dbReference>
<evidence type="ECO:0000259" key="2">
    <source>
        <dbReference type="PROSITE" id="PS51819"/>
    </source>
</evidence>
<dbReference type="OrthoDB" id="447346at2759"/>
<dbReference type="Pfam" id="PF18029">
    <property type="entry name" value="Glyoxalase_6"/>
    <property type="match status" value="1"/>
</dbReference>
<reference evidence="3 5" key="1">
    <citation type="submission" date="2015-02" db="EMBL/GenBank/DDBJ databases">
        <authorList>
            <person name="Chooi Y.-H."/>
        </authorList>
    </citation>
    <scope>NUCLEOTIDE SEQUENCE [LARGE SCALE GENOMIC DNA]</scope>
    <source>
        <strain evidence="3">E3</strain>
    </source>
</reference>
<dbReference type="EMBL" id="CDSF01000001">
    <property type="protein sequence ID" value="CEO94720.1"/>
    <property type="molecule type" value="Genomic_DNA"/>
</dbReference>
<dbReference type="Proteomes" id="UP000290189">
    <property type="component" value="Unassembled WGS sequence"/>
</dbReference>
<dbReference type="EMBL" id="OVEO01000001">
    <property type="protein sequence ID" value="SPQ93021.1"/>
    <property type="molecule type" value="Genomic_DNA"/>
</dbReference>
<sequence>MGPPLGGRRTFWIVGHVARQYSSTSARMVKSKKAKVDVELADVEISDGFSKPIEQVFGVLTDPKKNKGAGIPPSFSTKIGQEWSTDDMYCKNLHVVPNKLIVQEWRAKHWEDTGSSTPTLVIRLEKGCYPTKIFLSHLNVPANEKDSIAEVWTKELFGRIREALDDQSSYRPPRKGATICHFEIPSKNPAENSKFYADVFGWNVADWGGYVGYNSGPRNTDWGFVDGGFPKVDDDREIAGVRIASHMPYYQCDIEEHIKKVVAAGGKVIKEKYEIMGGHGFAADCQDLDGNIFALYSQK</sequence>
<geneLocation type="mitochondrion" evidence="4"/>
<gene>
    <name evidence="3" type="ORF">PBRA_000506</name>
    <name evidence="4" type="ORF">PLBR_LOCUS236</name>
</gene>
<dbReference type="Gene3D" id="3.10.180.10">
    <property type="entry name" value="2,3-Dihydroxybiphenyl 1,2-Dioxygenase, domain 1"/>
    <property type="match status" value="1"/>
</dbReference>
<dbReference type="Pfam" id="PF08327">
    <property type="entry name" value="AHSA1"/>
    <property type="match status" value="1"/>
</dbReference>
<dbReference type="InterPro" id="IPR037523">
    <property type="entry name" value="VOC_core"/>
</dbReference>
<name>A0A0G4II22_PLABS</name>
<dbReference type="SUPFAM" id="SSF54593">
    <property type="entry name" value="Glyoxalase/Bleomycin resistance protein/Dihydroxybiphenyl dioxygenase"/>
    <property type="match status" value="1"/>
</dbReference>
<protein>
    <recommendedName>
        <fullName evidence="2">VOC domain-containing protein</fullName>
    </recommendedName>
</protein>
<evidence type="ECO:0000313" key="4">
    <source>
        <dbReference type="EMBL" id="SPQ93021.1"/>
    </source>
</evidence>
<evidence type="ECO:0000313" key="5">
    <source>
        <dbReference type="Proteomes" id="UP000039324"/>
    </source>
</evidence>
<reference evidence="4 6" key="2">
    <citation type="submission" date="2018-03" db="EMBL/GenBank/DDBJ databases">
        <authorList>
            <person name="Fogelqvist J."/>
        </authorList>
    </citation>
    <scope>NUCLEOTIDE SEQUENCE [LARGE SCALE GENOMIC DNA]</scope>
</reference>
<keyword evidence="4" id="KW-0496">Mitochondrion</keyword>
<accession>A0A0G4II22</accession>
<evidence type="ECO:0000256" key="1">
    <source>
        <dbReference type="ARBA" id="ARBA00006817"/>
    </source>
</evidence>
<dbReference type="InterPro" id="IPR041581">
    <property type="entry name" value="Glyoxalase_6"/>
</dbReference>
<proteinExistence type="inferred from homology"/>
<dbReference type="AlphaFoldDB" id="A0A0G4II22"/>
<evidence type="ECO:0000313" key="3">
    <source>
        <dbReference type="EMBL" id="CEO94720.1"/>
    </source>
</evidence>
<dbReference type="SUPFAM" id="SSF55961">
    <property type="entry name" value="Bet v1-like"/>
    <property type="match status" value="1"/>
</dbReference>
<dbReference type="PANTHER" id="PTHR33993">
    <property type="entry name" value="GLYOXALASE-RELATED"/>
    <property type="match status" value="1"/>
</dbReference>
<evidence type="ECO:0000313" key="6">
    <source>
        <dbReference type="Proteomes" id="UP000290189"/>
    </source>
</evidence>